<reference evidence="4" key="1">
    <citation type="submission" date="2016-03" db="EMBL/GenBank/DDBJ databases">
        <title>Mechanisms controlling the formation of the plant cell surface in tip-growing cells are functionally conserved among land plants.</title>
        <authorList>
            <person name="Honkanen S."/>
            <person name="Jones V.A."/>
            <person name="Morieri G."/>
            <person name="Champion C."/>
            <person name="Hetherington A.J."/>
            <person name="Kelly S."/>
            <person name="Saint-Marcoux D."/>
            <person name="Proust H."/>
            <person name="Prescott H."/>
            <person name="Dolan L."/>
        </authorList>
    </citation>
    <scope>NUCLEOTIDE SEQUENCE [LARGE SCALE GENOMIC DNA]</scope>
    <source>
        <tissue evidence="4">Whole gametophyte</tissue>
    </source>
</reference>
<dbReference type="AlphaFoldDB" id="A0A176VUR5"/>
<comment type="catalytic activity">
    <reaction evidence="2">
        <text>[protein]-peptidylproline (omega=180) = [protein]-peptidylproline (omega=0)</text>
        <dbReference type="Rhea" id="RHEA:16237"/>
        <dbReference type="Rhea" id="RHEA-COMP:10747"/>
        <dbReference type="Rhea" id="RHEA-COMP:10748"/>
        <dbReference type="ChEBI" id="CHEBI:83833"/>
        <dbReference type="ChEBI" id="CHEBI:83834"/>
        <dbReference type="EC" id="5.2.1.8"/>
    </reaction>
</comment>
<comment type="caution">
    <text evidence="4">The sequence shown here is derived from an EMBL/GenBank/DDBJ whole genome shotgun (WGS) entry which is preliminary data.</text>
</comment>
<dbReference type="GO" id="GO:0016018">
    <property type="term" value="F:cyclosporin A binding"/>
    <property type="evidence" value="ECO:0007669"/>
    <property type="project" value="TreeGrafter"/>
</dbReference>
<evidence type="ECO:0000313" key="5">
    <source>
        <dbReference type="Proteomes" id="UP000077202"/>
    </source>
</evidence>
<evidence type="ECO:0000256" key="1">
    <source>
        <dbReference type="ARBA" id="ARBA00007365"/>
    </source>
</evidence>
<dbReference type="InterPro" id="IPR002130">
    <property type="entry name" value="Cyclophilin-type_PPIase_dom"/>
</dbReference>
<protein>
    <recommendedName>
        <fullName evidence="2">Peptidyl-prolyl cis-trans isomerase</fullName>
        <shortName evidence="2">PPIase</shortName>
        <ecNumber evidence="2">5.2.1.8</ecNumber>
    </recommendedName>
</protein>
<comment type="function">
    <text evidence="2">PPIases accelerate the folding of proteins. It catalyzes the cis-trans isomerization of proline imidic peptide bonds in oligopeptides.</text>
</comment>
<feature type="domain" description="PPIase cyclophilin-type" evidence="3">
    <location>
        <begin position="96"/>
        <end position="271"/>
    </location>
</feature>
<keyword evidence="5" id="KW-1185">Reference proteome</keyword>
<dbReference type="EMBL" id="LVLJ01002675">
    <property type="protein sequence ID" value="OAE24163.1"/>
    <property type="molecule type" value="Genomic_DNA"/>
</dbReference>
<dbReference type="EC" id="5.2.1.8" evidence="2"/>
<keyword evidence="2" id="KW-0413">Isomerase</keyword>
<gene>
    <name evidence="4" type="ORF">AXG93_2752s1780</name>
</gene>
<comment type="similarity">
    <text evidence="1 2">Belongs to the cyclophilin-type PPIase family.</text>
</comment>
<dbReference type="Pfam" id="PF00160">
    <property type="entry name" value="Pro_isomerase"/>
    <property type="match status" value="1"/>
</dbReference>
<sequence>MGANQNGNVRDRIRAARSLVRRLRGGSTVSVSEGEVRDLDPIVDKQDSLAGAPLWLQEQRGPGDSFCVVRNEESLAARKRTFEMGCAMSMPNPRCWMDISVDGNLIGRLVIEVREDVVPKTAKNFIGLCTGEYGNSYKGSLIYRVVPGFMAQPMSTSILQPPKEIFMLPGGEPNFVLKGGDCGKSIYGKKFEDENFKLLHNQVGVVSMANNGPHTNGTQFFIVLGDCSSLDGRHVVFGRVVSGKDVLDQLEALGSKEGTTSKQIKITDCGQL</sequence>
<evidence type="ECO:0000313" key="4">
    <source>
        <dbReference type="EMBL" id="OAE24163.1"/>
    </source>
</evidence>
<dbReference type="PANTHER" id="PTHR11071:SF504">
    <property type="entry name" value="PEPTIDYL-PROLYL CIS-TRANS ISOMERASE"/>
    <property type="match status" value="1"/>
</dbReference>
<organism evidence="4 5">
    <name type="scientific">Marchantia polymorpha subsp. ruderalis</name>
    <dbReference type="NCBI Taxonomy" id="1480154"/>
    <lineage>
        <taxon>Eukaryota</taxon>
        <taxon>Viridiplantae</taxon>
        <taxon>Streptophyta</taxon>
        <taxon>Embryophyta</taxon>
        <taxon>Marchantiophyta</taxon>
        <taxon>Marchantiopsida</taxon>
        <taxon>Marchantiidae</taxon>
        <taxon>Marchantiales</taxon>
        <taxon>Marchantiaceae</taxon>
        <taxon>Marchantia</taxon>
    </lineage>
</organism>
<dbReference type="Gene3D" id="2.40.100.10">
    <property type="entry name" value="Cyclophilin-like"/>
    <property type="match status" value="1"/>
</dbReference>
<proteinExistence type="inferred from homology"/>
<evidence type="ECO:0000259" key="3">
    <source>
        <dbReference type="PROSITE" id="PS50072"/>
    </source>
</evidence>
<dbReference type="Proteomes" id="UP000077202">
    <property type="component" value="Unassembled WGS sequence"/>
</dbReference>
<accession>A0A176VUR5</accession>
<dbReference type="SUPFAM" id="SSF50891">
    <property type="entry name" value="Cyclophilin-like"/>
    <property type="match status" value="1"/>
</dbReference>
<evidence type="ECO:0000256" key="2">
    <source>
        <dbReference type="RuleBase" id="RU363019"/>
    </source>
</evidence>
<name>A0A176VUR5_MARPO</name>
<dbReference type="PROSITE" id="PS50072">
    <property type="entry name" value="CSA_PPIASE_2"/>
    <property type="match status" value="1"/>
</dbReference>
<dbReference type="GO" id="GO:0006457">
    <property type="term" value="P:protein folding"/>
    <property type="evidence" value="ECO:0007669"/>
    <property type="project" value="TreeGrafter"/>
</dbReference>
<dbReference type="PRINTS" id="PR00153">
    <property type="entry name" value="CSAPPISMRASE"/>
</dbReference>
<keyword evidence="2" id="KW-0697">Rotamase</keyword>
<dbReference type="GO" id="GO:0003755">
    <property type="term" value="F:peptidyl-prolyl cis-trans isomerase activity"/>
    <property type="evidence" value="ECO:0007669"/>
    <property type="project" value="UniProtKB-UniRule"/>
</dbReference>
<dbReference type="InterPro" id="IPR029000">
    <property type="entry name" value="Cyclophilin-like_dom_sf"/>
</dbReference>
<dbReference type="PANTHER" id="PTHR11071">
    <property type="entry name" value="PEPTIDYL-PROLYL CIS-TRANS ISOMERASE"/>
    <property type="match status" value="1"/>
</dbReference>
<dbReference type="GO" id="GO:0005737">
    <property type="term" value="C:cytoplasm"/>
    <property type="evidence" value="ECO:0007669"/>
    <property type="project" value="TreeGrafter"/>
</dbReference>